<evidence type="ECO:0000313" key="2">
    <source>
        <dbReference type="Proteomes" id="UP000595814"/>
    </source>
</evidence>
<protein>
    <submittedName>
        <fullName evidence="1">Cell wall-binding repeat-containing protein</fullName>
    </submittedName>
</protein>
<keyword evidence="2" id="KW-1185">Reference proteome</keyword>
<dbReference type="Proteomes" id="UP000595814">
    <property type="component" value="Chromosome"/>
</dbReference>
<reference evidence="1 2" key="1">
    <citation type="journal article" date="2022" name="Int. J. Syst. Evol. Microbiol.">
        <title>Miniphocaeibacter halophilus sp. nov., an ammonium-tolerant acetate-producing bacterium isolated from a biogas system.</title>
        <authorList>
            <person name="Schnurer A."/>
            <person name="Singh A."/>
            <person name="Bi S."/>
            <person name="Qiao W."/>
            <person name="Westerholm M."/>
        </authorList>
    </citation>
    <scope>NUCLEOTIDE SEQUENCE [LARGE SCALE GENOMIC DNA]</scope>
    <source>
        <strain evidence="1 2">AMB_01</strain>
    </source>
</reference>
<dbReference type="EMBL" id="CP066744">
    <property type="protein sequence ID" value="QQK08206.1"/>
    <property type="molecule type" value="Genomic_DNA"/>
</dbReference>
<evidence type="ECO:0000313" key="1">
    <source>
        <dbReference type="EMBL" id="QQK08206.1"/>
    </source>
</evidence>
<name>A0AC61MWD7_9FIRM</name>
<gene>
    <name evidence="1" type="ORF">JFY71_01325</name>
</gene>
<proteinExistence type="predicted"/>
<organism evidence="1 2">
    <name type="scientific">Miniphocaeibacter halophilus</name>
    <dbReference type="NCBI Taxonomy" id="2931922"/>
    <lineage>
        <taxon>Bacteria</taxon>
        <taxon>Bacillati</taxon>
        <taxon>Bacillota</taxon>
        <taxon>Tissierellia</taxon>
        <taxon>Tissierellales</taxon>
        <taxon>Peptoniphilaceae</taxon>
        <taxon>Miniphocaeibacter</taxon>
    </lineage>
</organism>
<accession>A0AC61MWD7</accession>
<sequence>MKTFSRKKYLSLILAIIIIFSNTITLASNEVKQEVNEEIMDTIGEDEKTAPTEKKLSNGNEDELENSFKELKEEVQPLASETIQYNSWEEVPETLAVGTYDFSNLPEEAGIVDNYLVKPKEITIDDAEVTIIASSEITFKYLQINLKNGAKLTIKDLKIDNYRGSAQRYNSSNRVSAIKVLDNTDNKLIVKGENNYLTGNEHGAAIGVNAGTSLTITGGENSKLEVVAGYITNTNNSDSGAGIGGDYQNCCGDINFTGKIKMDAKTLGNGAAIGSGYLNFGLPGSKPKGPNGAITIKDDVIIDAHSIKNVSFINGAGIGSGQSYGHYDKGEEIYSPIINIEGNATVNASTRGSNVAAIGNAYGTNLGQINIKDNATVIAVNNAVYNPEKYKENFGFGDITGGSSGPGIGFQLQNTIQHDNKFSYINISENPTIITGGNEGGIISPNGKINISGGTIKIFTRNGGGIGIDIPPKFGNDLSGKINISGKRTSIDILGRETVTQERKDNDIFNYLDDYEVGDFIDNFHPGIGLEVANEIDGVRMNITIKDASVNVLVGDGAAIGGAGTNKRKIEPNQSYSNILIDGATINAESIRGTGIGSGIISNDKWDVDIKNNSQVIAKSTDGAGIGAGVSQFYKSDSPSYAGNIEIDNSTVTASSNYGAGIGGGRRKHYDDSGKDTGMQTPRNIDTEGTLKILNNAIVKAYSGAYFAGSSKFFYRDAITAKLLSGSMQTMASHTFNPLLEIKEDLTIKTYDEFGKKVTEMTLPKGAKSYAYSIPNSSGVTYSEKAVDSSGNICRIGQYENTDLNINYREKGRHPEDKSLFTAVTEYKGVADDHLDDNTVVDLIPIETYIVKYNSNGADSGTAPIDENSPYGKDEEVTVLDKGNLAKEDYTFDGWNTKADGSGIGYNPEDKFNITENTVLYAQWVLDTSVIDPEEPTNPTEPSKPERPTGTIKEITLIGGRSTLTENIENQLMDFVQYRLAGKDRYGTSAAVAKEYNKSNIVLLASGEKYTDELTATVLANKLDAPIMLTRKNAIPAEVKAEINRLGATKVILVGGNNSISEKVEKELSAYTVERIGGPDRYDTAILVGNQVRSLTGSKTDGVLVDGTNFPDAIAMTSMAVEQNMPILLTKPRELPASTAKTIKDWSLSKVTIGGGVNSVSGAVANEVKKFATVDRIAGADRYETSVLVAEQVYVKPKHAVIASGEVFPDAIVGAPYAAKNSYPIVLSRGNYVPEVVMDYILGSR</sequence>